<dbReference type="InterPro" id="IPR051680">
    <property type="entry name" value="ATP-dep_Glu-Cys_Ligase-2"/>
</dbReference>
<feature type="domain" description="Circularly permuted ATP-grasp type 2" evidence="3">
    <location>
        <begin position="122"/>
        <end position="506"/>
    </location>
</feature>
<feature type="compositionally biased region" description="Basic and acidic residues" evidence="1">
    <location>
        <begin position="32"/>
        <end position="53"/>
    </location>
</feature>
<dbReference type="Proteomes" id="UP000586093">
    <property type="component" value="Unassembled WGS sequence"/>
</dbReference>
<sequence length="909" mass="97861">MPLDPDSDAERAAAEAACAHALSVAQPAVAGHFDELRGPAPEPHTEPPEDHVAPEAAEPAGRGGLREPWRRFFGQLGRSGWAELPQRAAEVQAQILRDGVTHNVYGSDGVAVDRPWSMGLLPFLVEPGEWRQIEAGVGQRVRLLEAILDDAYGPQRLIADGLLPPALVLGHPGYLQALHGSTPPGGLRLHVTALDLARGPQGHWWVVAQRTQAPSGLGYVMENRLIASRVFAEPFRELRVQHLASSYRALVDKLDALAAPIARAAGDGPPRVALWTPGPYNETYFEQAYLARYLGLPLVEGADLTVRGERLFMRTVQGLVPIHGLLRRLDDDWCDPLELRPDSALGVPGLLKVVRAGQVLVANALGAGFLESPGITGFLPALSRRLLGEELSLPALPTWWCGEAAAWAAGRGQLGRCVIRPSYPDSRHFEPVVGAQLDAIERAAWTRRIEADPEAYTLQLDLPHAQTPVWQPGGQLVPRTAILRVYAIADGRGGHRILPGGMTRIATRDPHALSMQRGGASLDTWVLTEGPVDTYSMLPAALRPEDLADYRHPVASRTAENLFWLGRYTERTEHLVRCAQTLATLVAEDEELPPPVLEAMSRLARDTGLVGWGVPSMAVAPRVFERAVAAALGDVRGQASIAYNLAALQRVAGSLRERLSPEASRLVRAMGEEFARRLRRPRPEGIDEVSALGGPVPGGSVPELGSQATLAALDGLAQQLAALTGTQTDRMTRDDGWRLLSVGRLAERLIGLSNLLKSYFEAGALAHAAGFDSLLALTDSTITYRARYQGRLEPLALLAALVMDETNPRSLACVLRRLRTELRKLPDPPGASDPADAHATLLAHLPEQGVGLSLAALAEPTEADRDPQADRAAVIALCDRLSAAGSSLSDALGQRYFALATGHDRRLAS</sequence>
<evidence type="ECO:0000259" key="2">
    <source>
        <dbReference type="Pfam" id="PF04168"/>
    </source>
</evidence>
<name>A0A839HH31_9BURK</name>
<proteinExistence type="predicted"/>
<gene>
    <name evidence="4" type="ORF">H4F90_06760</name>
</gene>
<evidence type="ECO:0000259" key="3">
    <source>
        <dbReference type="Pfam" id="PF14403"/>
    </source>
</evidence>
<dbReference type="Gene3D" id="3.40.50.11290">
    <property type="match status" value="1"/>
</dbReference>
<keyword evidence="5" id="KW-1185">Reference proteome</keyword>
<evidence type="ECO:0000313" key="4">
    <source>
        <dbReference type="EMBL" id="MBB1161677.1"/>
    </source>
</evidence>
<dbReference type="InterPro" id="IPR025841">
    <property type="entry name" value="CP_ATPgrasp_2"/>
</dbReference>
<organism evidence="4 5">
    <name type="scientific">Aquariibacter albus</name>
    <dbReference type="NCBI Taxonomy" id="2759899"/>
    <lineage>
        <taxon>Bacteria</taxon>
        <taxon>Pseudomonadati</taxon>
        <taxon>Pseudomonadota</taxon>
        <taxon>Betaproteobacteria</taxon>
        <taxon>Burkholderiales</taxon>
        <taxon>Sphaerotilaceae</taxon>
        <taxon>Aquariibacter</taxon>
    </lineage>
</organism>
<dbReference type="Pfam" id="PF04168">
    <property type="entry name" value="Alpha-E"/>
    <property type="match status" value="1"/>
</dbReference>
<dbReference type="InterPro" id="IPR007296">
    <property type="entry name" value="DUF403"/>
</dbReference>
<dbReference type="Pfam" id="PF14403">
    <property type="entry name" value="CP_ATPgrasp_2"/>
    <property type="match status" value="1"/>
</dbReference>
<dbReference type="EMBL" id="JACIVI010000001">
    <property type="protein sequence ID" value="MBB1161677.1"/>
    <property type="molecule type" value="Genomic_DNA"/>
</dbReference>
<protein>
    <submittedName>
        <fullName evidence="4">Circularly permuted type 2 ATP-grasp protein</fullName>
    </submittedName>
</protein>
<accession>A0A839HH31</accession>
<dbReference type="PANTHER" id="PTHR34595:SF2">
    <property type="entry name" value="BLR2978 PROTEIN"/>
    <property type="match status" value="1"/>
</dbReference>
<evidence type="ECO:0000256" key="1">
    <source>
        <dbReference type="SAM" id="MobiDB-lite"/>
    </source>
</evidence>
<dbReference type="AlphaFoldDB" id="A0A839HH31"/>
<feature type="region of interest" description="Disordered" evidence="1">
    <location>
        <begin position="29"/>
        <end position="66"/>
    </location>
</feature>
<comment type="caution">
    <text evidence="4">The sequence shown here is derived from an EMBL/GenBank/DDBJ whole genome shotgun (WGS) entry which is preliminary data.</text>
</comment>
<feature type="domain" description="DUF403" evidence="2">
    <location>
        <begin position="555"/>
        <end position="897"/>
    </location>
</feature>
<evidence type="ECO:0000313" key="5">
    <source>
        <dbReference type="Proteomes" id="UP000586093"/>
    </source>
</evidence>
<reference evidence="4 5" key="1">
    <citation type="submission" date="2020-08" db="EMBL/GenBank/DDBJ databases">
        <title>Aquariorum lacteus gen. nov., sp. nov., a new member of the family Comamonadaceae, isolated from freshwater aquarium.</title>
        <authorList>
            <person name="Chun S.-J."/>
        </authorList>
    </citation>
    <scope>NUCLEOTIDE SEQUENCE [LARGE SCALE GENOMIC DNA]</scope>
    <source>
        <strain evidence="4 5">SJAQ100</strain>
    </source>
</reference>
<dbReference type="SUPFAM" id="SSF56059">
    <property type="entry name" value="Glutathione synthetase ATP-binding domain-like"/>
    <property type="match status" value="1"/>
</dbReference>
<dbReference type="PANTHER" id="PTHR34595">
    <property type="entry name" value="BLR5612 PROTEIN"/>
    <property type="match status" value="1"/>
</dbReference>